<dbReference type="OrthoDB" id="384795at2"/>
<accession>A0A161P6Q3</accession>
<evidence type="ECO:0000259" key="1">
    <source>
        <dbReference type="Pfam" id="PF08818"/>
    </source>
</evidence>
<organism evidence="2 3">
    <name type="scientific">Alkalihalobacillus trypoxylicola</name>
    <dbReference type="NCBI Taxonomy" id="519424"/>
    <lineage>
        <taxon>Bacteria</taxon>
        <taxon>Bacillati</taxon>
        <taxon>Bacillota</taxon>
        <taxon>Bacilli</taxon>
        <taxon>Bacillales</taxon>
        <taxon>Bacillaceae</taxon>
        <taxon>Alkalihalobacillus</taxon>
    </lineage>
</organism>
<comment type="caution">
    <text evidence="2">The sequence shown here is derived from an EMBL/GenBank/DDBJ whole genome shotgun (WGS) entry which is preliminary data.</text>
</comment>
<dbReference type="EMBL" id="LTAO01000039">
    <property type="protein sequence ID" value="KYG26046.1"/>
    <property type="molecule type" value="Genomic_DNA"/>
</dbReference>
<sequence length="123" mass="14710">MSTFHDFLEKIDNPEHKQRMEEILTWVKEEFPHLDPEIKWNQPMYTDHGTFIIGFSVSKKHIAVAPENVGMNQFLDQIEKVGYDHTKELIRIKWTDEVHYSLLQEIIAFNIMDKADCTSFWRK</sequence>
<name>A0A161P6Q3_9BACI</name>
<feature type="domain" description="YdhG-like" evidence="1">
    <location>
        <begin position="16"/>
        <end position="111"/>
    </location>
</feature>
<evidence type="ECO:0000313" key="2">
    <source>
        <dbReference type="EMBL" id="KYG26046.1"/>
    </source>
</evidence>
<dbReference type="Gene3D" id="3.90.1150.200">
    <property type="match status" value="1"/>
</dbReference>
<evidence type="ECO:0000313" key="3">
    <source>
        <dbReference type="Proteomes" id="UP000075806"/>
    </source>
</evidence>
<dbReference type="Proteomes" id="UP000075806">
    <property type="component" value="Unassembled WGS sequence"/>
</dbReference>
<gene>
    <name evidence="2" type="ORF">AZF04_13250</name>
</gene>
<dbReference type="RefSeq" id="WP_061950223.1">
    <property type="nucleotide sequence ID" value="NZ_LTAO01000039.1"/>
</dbReference>
<protein>
    <submittedName>
        <fullName evidence="2">Iron chaperone</fullName>
    </submittedName>
</protein>
<proteinExistence type="predicted"/>
<dbReference type="SUPFAM" id="SSF159888">
    <property type="entry name" value="YdhG-like"/>
    <property type="match status" value="1"/>
</dbReference>
<dbReference type="Pfam" id="PF08818">
    <property type="entry name" value="DUF1801"/>
    <property type="match status" value="1"/>
</dbReference>
<dbReference type="InterPro" id="IPR014922">
    <property type="entry name" value="YdhG-like"/>
</dbReference>
<keyword evidence="3" id="KW-1185">Reference proteome</keyword>
<reference evidence="2" key="1">
    <citation type="submission" date="2016-02" db="EMBL/GenBank/DDBJ databases">
        <title>Genome sequence of Bacillus trypoxylicola KCTC 13244(T).</title>
        <authorList>
            <person name="Jeong H."/>
            <person name="Park S.-H."/>
            <person name="Choi S.-K."/>
        </authorList>
    </citation>
    <scope>NUCLEOTIDE SEQUENCE [LARGE SCALE GENOMIC DNA]</scope>
    <source>
        <strain evidence="2">KCTC 13244</strain>
    </source>
</reference>
<dbReference type="AlphaFoldDB" id="A0A161P6Q3"/>